<proteinExistence type="predicted"/>
<dbReference type="Proteomes" id="UP001352223">
    <property type="component" value="Unassembled WGS sequence"/>
</dbReference>
<keyword evidence="1" id="KW-1133">Transmembrane helix</keyword>
<reference evidence="2 3" key="1">
    <citation type="submission" date="2022-10" db="EMBL/GenBank/DDBJ databases">
        <authorList>
            <person name="Xie J."/>
            <person name="Shen N."/>
        </authorList>
    </citation>
    <scope>NUCLEOTIDE SEQUENCE [LARGE SCALE GENOMIC DNA]</scope>
    <source>
        <strain evidence="2 3">DSM 41681</strain>
    </source>
</reference>
<evidence type="ECO:0000313" key="2">
    <source>
        <dbReference type="EMBL" id="MEB3966885.1"/>
    </source>
</evidence>
<keyword evidence="1" id="KW-0812">Transmembrane</keyword>
<dbReference type="EMBL" id="JAOZYB010000369">
    <property type="protein sequence ID" value="MEB3966885.1"/>
    <property type="molecule type" value="Genomic_DNA"/>
</dbReference>
<comment type="caution">
    <text evidence="2">The sequence shown here is derived from an EMBL/GenBank/DDBJ whole genome shotgun (WGS) entry which is preliminary data.</text>
</comment>
<keyword evidence="3" id="KW-1185">Reference proteome</keyword>
<sequence>MSVSRVSRAAMFAAVCVVLAALGHVLMSGTPLSWPMLALATAVTGLTGWAFAARERGRRVVIALTLAVQVCLHVGFTLSQSLARPSPMSGMPAASPRQWARVLLCGDPSPEAAARAYDVAVDSGLIHHLHMPSAQSGAAMSHDMAGMSGMTGTAGTAGMHHLGGMSGTASWGMLAAHLLAALLCGIWLAQGERAAFRVLRAVADRAFVPLRLILAVLPVTGGPSPLPRALATVRRMRSRLLVRALSTRGPPGALAVV</sequence>
<gene>
    <name evidence="2" type="ORF">OKJ48_42625</name>
</gene>
<keyword evidence="1" id="KW-0472">Membrane</keyword>
<name>A0ABU6CR76_9ACTN</name>
<evidence type="ECO:0000313" key="3">
    <source>
        <dbReference type="Proteomes" id="UP001352223"/>
    </source>
</evidence>
<evidence type="ECO:0008006" key="4">
    <source>
        <dbReference type="Google" id="ProtNLM"/>
    </source>
</evidence>
<accession>A0ABU6CR76</accession>
<feature type="transmembrane region" description="Helical" evidence="1">
    <location>
        <begin position="60"/>
        <end position="82"/>
    </location>
</feature>
<feature type="transmembrane region" description="Helical" evidence="1">
    <location>
        <begin position="169"/>
        <end position="189"/>
    </location>
</feature>
<feature type="transmembrane region" description="Helical" evidence="1">
    <location>
        <begin position="33"/>
        <end position="53"/>
    </location>
</feature>
<evidence type="ECO:0000256" key="1">
    <source>
        <dbReference type="SAM" id="Phobius"/>
    </source>
</evidence>
<dbReference type="RefSeq" id="WP_324776617.1">
    <property type="nucleotide sequence ID" value="NZ_BAAATS010000005.1"/>
</dbReference>
<protein>
    <recommendedName>
        <fullName evidence="4">PE-PGRS family protein</fullName>
    </recommendedName>
</protein>
<organism evidence="2 3">
    <name type="scientific">Streptomyces kunmingensis</name>
    <dbReference type="NCBI Taxonomy" id="68225"/>
    <lineage>
        <taxon>Bacteria</taxon>
        <taxon>Bacillati</taxon>
        <taxon>Actinomycetota</taxon>
        <taxon>Actinomycetes</taxon>
        <taxon>Kitasatosporales</taxon>
        <taxon>Streptomycetaceae</taxon>
        <taxon>Streptomyces</taxon>
    </lineage>
</organism>